<keyword evidence="3 4" id="KW-0067">ATP-binding</keyword>
<evidence type="ECO:0000313" key="7">
    <source>
        <dbReference type="Proteomes" id="UP001172457"/>
    </source>
</evidence>
<evidence type="ECO:0000256" key="5">
    <source>
        <dbReference type="SAM" id="Coils"/>
    </source>
</evidence>
<dbReference type="SUPFAM" id="SSF53067">
    <property type="entry name" value="Actin-like ATPase domain"/>
    <property type="match status" value="2"/>
</dbReference>
<dbReference type="PROSITE" id="PS01036">
    <property type="entry name" value="HSP70_3"/>
    <property type="match status" value="1"/>
</dbReference>
<dbReference type="Proteomes" id="UP001172457">
    <property type="component" value="Chromosome 5"/>
</dbReference>
<feature type="coiled-coil region" evidence="5">
    <location>
        <begin position="383"/>
        <end position="410"/>
    </location>
</feature>
<dbReference type="PRINTS" id="PR00301">
    <property type="entry name" value="HEATSHOCK70"/>
</dbReference>
<organism evidence="6 7">
    <name type="scientific">Centaurea solstitialis</name>
    <name type="common">yellow star-thistle</name>
    <dbReference type="NCBI Taxonomy" id="347529"/>
    <lineage>
        <taxon>Eukaryota</taxon>
        <taxon>Viridiplantae</taxon>
        <taxon>Streptophyta</taxon>
        <taxon>Embryophyta</taxon>
        <taxon>Tracheophyta</taxon>
        <taxon>Spermatophyta</taxon>
        <taxon>Magnoliopsida</taxon>
        <taxon>eudicotyledons</taxon>
        <taxon>Gunneridae</taxon>
        <taxon>Pentapetalae</taxon>
        <taxon>asterids</taxon>
        <taxon>campanulids</taxon>
        <taxon>Asterales</taxon>
        <taxon>Asteraceae</taxon>
        <taxon>Carduoideae</taxon>
        <taxon>Cardueae</taxon>
        <taxon>Centaureinae</taxon>
        <taxon>Centaurea</taxon>
    </lineage>
</organism>
<dbReference type="InterPro" id="IPR029048">
    <property type="entry name" value="HSP70_C_sf"/>
</dbReference>
<dbReference type="GO" id="GO:0005524">
    <property type="term" value="F:ATP binding"/>
    <property type="evidence" value="ECO:0007669"/>
    <property type="project" value="UniProtKB-KW"/>
</dbReference>
<evidence type="ECO:0000256" key="2">
    <source>
        <dbReference type="ARBA" id="ARBA00022741"/>
    </source>
</evidence>
<gene>
    <name evidence="6" type="ORF">OSB04_022614</name>
</gene>
<dbReference type="Gene3D" id="1.20.1270.10">
    <property type="match status" value="1"/>
</dbReference>
<proteinExistence type="inferred from homology"/>
<keyword evidence="5" id="KW-0175">Coiled coil</keyword>
<comment type="caution">
    <text evidence="6">The sequence shown here is derived from an EMBL/GenBank/DDBJ whole genome shotgun (WGS) entry which is preliminary data.</text>
</comment>
<dbReference type="PANTHER" id="PTHR19375">
    <property type="entry name" value="HEAT SHOCK PROTEIN 70KDA"/>
    <property type="match status" value="1"/>
</dbReference>
<keyword evidence="2 4" id="KW-0547">Nucleotide-binding</keyword>
<evidence type="ECO:0000313" key="6">
    <source>
        <dbReference type="EMBL" id="KAJ9550071.1"/>
    </source>
</evidence>
<dbReference type="SUPFAM" id="SSF100934">
    <property type="entry name" value="Heat shock protein 70kD (HSP70), C-terminal subdomain"/>
    <property type="match status" value="1"/>
</dbReference>
<keyword evidence="7" id="KW-1185">Reference proteome</keyword>
<dbReference type="Gene3D" id="2.60.34.10">
    <property type="entry name" value="Substrate Binding Domain Of DNAk, Chain A, domain 1"/>
    <property type="match status" value="1"/>
</dbReference>
<dbReference type="FunFam" id="3.90.640.10:FF:000002">
    <property type="entry name" value="Heat shock 70 kDa"/>
    <property type="match status" value="1"/>
</dbReference>
<reference evidence="6" key="1">
    <citation type="submission" date="2023-03" db="EMBL/GenBank/DDBJ databases">
        <title>Chromosome-scale reference genome and RAD-based genetic map of yellow starthistle (Centaurea solstitialis) reveal putative structural variation and QTLs associated with invader traits.</title>
        <authorList>
            <person name="Reatini B."/>
            <person name="Cang F.A."/>
            <person name="Jiang Q."/>
            <person name="Mckibben M.T.W."/>
            <person name="Barker M.S."/>
            <person name="Rieseberg L.H."/>
            <person name="Dlugosch K.M."/>
        </authorList>
    </citation>
    <scope>NUCLEOTIDE SEQUENCE</scope>
    <source>
        <strain evidence="6">CAN-66</strain>
        <tissue evidence="6">Leaf</tissue>
    </source>
</reference>
<evidence type="ECO:0000256" key="3">
    <source>
        <dbReference type="ARBA" id="ARBA00022840"/>
    </source>
</evidence>
<dbReference type="FunFam" id="2.60.34.10:FF:000012">
    <property type="entry name" value="Heat shock 70 kDa protein"/>
    <property type="match status" value="1"/>
</dbReference>
<dbReference type="FunFam" id="3.30.420.40:FF:000545">
    <property type="entry name" value="Endoplasmic reticulum chaperone BiP"/>
    <property type="match status" value="1"/>
</dbReference>
<sequence>MKELAEAYLGTTVKNAVITVPANFNDSQRQATMDAGVIAGLNVMRIINEPSAAAIAYWLDEMNVVNAWKKDVMVFHMGGGTFDVSLLTIGHEEGVREVKSTAGDMHLGGEDFDNRMVDHFVQEFMAKTEKDISGDARALRRLRTACESAKRTLSSTAQTTIDIDSLYEGIDFYSTITRAKFEELNVDLFSKSIELVDRCLNDAKINVHEVVLVGGSTRIPKVQQLLQNFFKRKNLCMSINPDEAVAIGAAVHAAMLNGEGGEKFQYLLWDVRTWSLGMNDGNGVMEVLIPRNTLTPAVKKKVLSTSSNNQQRVLIKVYEGESSRIRDNNLLGKFELSRIPPAPRGVPQISVCFGIDVNGILKVSAEDNTTRQKNEMTVTNDKGRLLEKEIEKMTQEAKKYKAEDEEHKKKVEVKNALEEYAYKMRNTINDDKIMWKLPADYSTRVEDAVEVIGDTIKDDKIGSKLTAEDKKKMEVAMEVIRNTIKGVMKDTKLEADDRKKVDDAVKKALEWLEGNQHVEGAPAVGRDLETIRCDDVLTYEGGGGWVEGWMRTALRSVVVVVLKLKSYHNIVLINEYPLKPDRVRSRCFRLEIEVSGVRSSSVIRGPWLVGLGGRFVGIVGLGGRFVFGDSGSVACCRWFVVVSMVSVIMTGGRRLCGEWPVVLYCVVSRWSLYFRVFAFRGREKRGEKREKRALKKNCEPRERSST</sequence>
<dbReference type="Gene3D" id="3.90.640.10">
    <property type="entry name" value="Actin, Chain A, domain 4"/>
    <property type="match status" value="1"/>
</dbReference>
<name>A0AA38WIW3_9ASTR</name>
<accession>A0AA38WIW3</accession>
<dbReference type="SUPFAM" id="SSF100920">
    <property type="entry name" value="Heat shock protein 70kD (HSP70), peptide-binding domain"/>
    <property type="match status" value="1"/>
</dbReference>
<dbReference type="AlphaFoldDB" id="A0AA38WIW3"/>
<evidence type="ECO:0000256" key="4">
    <source>
        <dbReference type="RuleBase" id="RU003322"/>
    </source>
</evidence>
<dbReference type="Gene3D" id="3.30.420.40">
    <property type="match status" value="2"/>
</dbReference>
<comment type="similarity">
    <text evidence="1 4">Belongs to the heat shock protein 70 family.</text>
</comment>
<evidence type="ECO:0000256" key="1">
    <source>
        <dbReference type="ARBA" id="ARBA00007381"/>
    </source>
</evidence>
<dbReference type="Pfam" id="PF00012">
    <property type="entry name" value="HSP70"/>
    <property type="match status" value="1"/>
</dbReference>
<dbReference type="GO" id="GO:0140662">
    <property type="term" value="F:ATP-dependent protein folding chaperone"/>
    <property type="evidence" value="ECO:0007669"/>
    <property type="project" value="InterPro"/>
</dbReference>
<dbReference type="InterPro" id="IPR018181">
    <property type="entry name" value="Heat_shock_70_CS"/>
</dbReference>
<dbReference type="InterPro" id="IPR029047">
    <property type="entry name" value="HSP70_peptide-bd_sf"/>
</dbReference>
<dbReference type="InterPro" id="IPR013126">
    <property type="entry name" value="Hsp_70_fam"/>
</dbReference>
<dbReference type="EMBL" id="JARYMX010000005">
    <property type="protein sequence ID" value="KAJ9550071.1"/>
    <property type="molecule type" value="Genomic_DNA"/>
</dbReference>
<evidence type="ECO:0008006" key="8">
    <source>
        <dbReference type="Google" id="ProtNLM"/>
    </source>
</evidence>
<dbReference type="InterPro" id="IPR043129">
    <property type="entry name" value="ATPase_NBD"/>
</dbReference>
<protein>
    <recommendedName>
        <fullName evidence="8">Heat shock protein 70</fullName>
    </recommendedName>
</protein>